<keyword evidence="3" id="KW-1185">Reference proteome</keyword>
<sequence>MQQINFNVQAVFNRAWEIFKTNKVFFIVFPLAVGAIFITLLWLAIALQTIAYIGNALFGLLFILCALFGVYALNVYVKATLKIISGQVLSAREILKTGLNEYLNFLGAAAIIIAATVLALAITGSLPVKILGGNFIVLAFTFALSAAAVSFTSVIFLPVLFMTVENKDDKILDIFKKSYALAIKRLPSCLIFVWLCFALIIAGIIPLGLGLIISAPLALISAAVFYEKLNDDKRIGGQEDKQQN</sequence>
<feature type="transmembrane region" description="Helical" evidence="1">
    <location>
        <begin position="51"/>
        <end position="73"/>
    </location>
</feature>
<dbReference type="EMBL" id="CP009498">
    <property type="protein sequence ID" value="AKL98643.1"/>
    <property type="molecule type" value="Genomic_DNA"/>
</dbReference>
<keyword evidence="1" id="KW-0812">Transmembrane</keyword>
<gene>
    <name evidence="2" type="ORF">Epro_1264</name>
</gene>
<keyword evidence="1" id="KW-0472">Membrane</keyword>
<dbReference type="AlphaFoldDB" id="A0A0G3WK10"/>
<reference evidence="2 3" key="1">
    <citation type="submission" date="2014-09" db="EMBL/GenBank/DDBJ databases">
        <title>Complete genome sequence of Endomicrobium proavitum.</title>
        <authorList>
            <person name="Zheng H."/>
        </authorList>
    </citation>
    <scope>NUCLEOTIDE SEQUENCE [LARGE SCALE GENOMIC DNA]</scope>
    <source>
        <strain evidence="2 3">Rsa215</strain>
    </source>
</reference>
<evidence type="ECO:0000256" key="1">
    <source>
        <dbReference type="SAM" id="Phobius"/>
    </source>
</evidence>
<feature type="transmembrane region" description="Helical" evidence="1">
    <location>
        <begin position="24"/>
        <end position="45"/>
    </location>
</feature>
<feature type="transmembrane region" description="Helical" evidence="1">
    <location>
        <begin position="102"/>
        <end position="123"/>
    </location>
</feature>
<organism evidence="2 3">
    <name type="scientific">Endomicrobium proavitum</name>
    <dbReference type="NCBI Taxonomy" id="1408281"/>
    <lineage>
        <taxon>Bacteria</taxon>
        <taxon>Pseudomonadati</taxon>
        <taxon>Elusimicrobiota</taxon>
        <taxon>Endomicrobiia</taxon>
        <taxon>Endomicrobiales</taxon>
        <taxon>Endomicrobiaceae</taxon>
        <taxon>Endomicrobium</taxon>
    </lineage>
</organism>
<evidence type="ECO:0000313" key="2">
    <source>
        <dbReference type="EMBL" id="AKL98643.1"/>
    </source>
</evidence>
<proteinExistence type="predicted"/>
<dbReference type="KEGG" id="epo:Epro_1264"/>
<protein>
    <submittedName>
        <fullName evidence="2">Uncharacterized protein</fullName>
    </submittedName>
</protein>
<evidence type="ECO:0000313" key="3">
    <source>
        <dbReference type="Proteomes" id="UP000035337"/>
    </source>
</evidence>
<dbReference type="STRING" id="1408281.Epro_1264"/>
<feature type="transmembrane region" description="Helical" evidence="1">
    <location>
        <begin position="207"/>
        <end position="226"/>
    </location>
</feature>
<feature type="transmembrane region" description="Helical" evidence="1">
    <location>
        <begin position="182"/>
        <end position="201"/>
    </location>
</feature>
<dbReference type="RefSeq" id="WP_052571371.1">
    <property type="nucleotide sequence ID" value="NZ_CP009498.1"/>
</dbReference>
<name>A0A0G3WK10_9BACT</name>
<accession>A0A0G3WK10</accession>
<feature type="transmembrane region" description="Helical" evidence="1">
    <location>
        <begin position="135"/>
        <end position="161"/>
    </location>
</feature>
<keyword evidence="1" id="KW-1133">Transmembrane helix</keyword>
<dbReference type="Proteomes" id="UP000035337">
    <property type="component" value="Chromosome"/>
</dbReference>